<dbReference type="Gene3D" id="1.10.260.130">
    <property type="match status" value="1"/>
</dbReference>
<gene>
    <name evidence="1" type="ORF">D3H34_14120</name>
</gene>
<protein>
    <recommendedName>
        <fullName evidence="3">Lipase</fullName>
    </recommendedName>
</protein>
<organism evidence="1 2">
    <name type="scientific">Acidovorax cavernicola</name>
    <dbReference type="NCBI Taxonomy" id="1675792"/>
    <lineage>
        <taxon>Bacteria</taxon>
        <taxon>Pseudomonadati</taxon>
        <taxon>Pseudomonadota</taxon>
        <taxon>Betaproteobacteria</taxon>
        <taxon>Burkholderiales</taxon>
        <taxon>Comamonadaceae</taxon>
        <taxon>Acidovorax</taxon>
    </lineage>
</organism>
<dbReference type="PANTHER" id="PTHR34853:SF1">
    <property type="entry name" value="LIPASE 5"/>
    <property type="match status" value="1"/>
</dbReference>
<dbReference type="InterPro" id="IPR029058">
    <property type="entry name" value="AB_hydrolase_fold"/>
</dbReference>
<dbReference type="AlphaFoldDB" id="A0A9X8GV15"/>
<accession>A0A9X8GV15</accession>
<dbReference type="GO" id="GO:0016042">
    <property type="term" value="P:lipid catabolic process"/>
    <property type="evidence" value="ECO:0007669"/>
    <property type="project" value="InterPro"/>
</dbReference>
<keyword evidence="2" id="KW-1185">Reference proteome</keyword>
<reference evidence="1 2" key="1">
    <citation type="submission" date="2018-09" db="EMBL/GenBank/DDBJ databases">
        <title>Acidovorax cavernicola nov. sp. isolated from Gruta de las Maravillas (Aracena, Spain).</title>
        <authorList>
            <person name="Jurado V."/>
            <person name="Gutierrez-Patricio S."/>
            <person name="Gonzalez-Pimentel J.L."/>
            <person name="Miller A.Z."/>
            <person name="Laiz L."/>
            <person name="Saiz-Jimenez C."/>
        </authorList>
    </citation>
    <scope>NUCLEOTIDE SEQUENCE [LARGE SCALE GENOMIC DNA]</scope>
    <source>
        <strain evidence="1 2">1011MAR4D40.2</strain>
    </source>
</reference>
<dbReference type="Proteomes" id="UP000265619">
    <property type="component" value="Unassembled WGS sequence"/>
</dbReference>
<dbReference type="SUPFAM" id="SSF53474">
    <property type="entry name" value="alpha/beta-Hydrolases"/>
    <property type="match status" value="1"/>
</dbReference>
<name>A0A9X8GV15_9BURK</name>
<dbReference type="InterPro" id="IPR005152">
    <property type="entry name" value="Lipase_secreted"/>
</dbReference>
<dbReference type="Gene3D" id="3.40.50.1820">
    <property type="entry name" value="alpha/beta hydrolase"/>
    <property type="match status" value="1"/>
</dbReference>
<evidence type="ECO:0000313" key="1">
    <source>
        <dbReference type="EMBL" id="RIX79605.1"/>
    </source>
</evidence>
<comment type="caution">
    <text evidence="1">The sequence shown here is derived from an EMBL/GenBank/DDBJ whole genome shotgun (WGS) entry which is preliminary data.</text>
</comment>
<dbReference type="PANTHER" id="PTHR34853">
    <property type="match status" value="1"/>
</dbReference>
<evidence type="ECO:0000313" key="2">
    <source>
        <dbReference type="Proteomes" id="UP000265619"/>
    </source>
</evidence>
<dbReference type="OrthoDB" id="9955at2"/>
<sequence length="461" mass="48996">MPAAHPFPRFPRRPCRLWREARTRVPRHLKPRRTSVHGTEEQHNRRQRMNRLMNLPLACRIRSLGRMLGRWMAALMLCLGVSAAAVAGPLQDPATDAFYAPPSPLPEGPHGTLIRSRPYVPLGLPAWGWQIMYKSTDVNGNPIAVTGNVMVPWLPWFQSSPRPIIGWASGTQGVADRCAPSHQLAIGTEYEAIAGPIGWTLARGWAIAMTDYQGLGTPGDHPYGVAAPTGRAMLDAVIAAQQLGGANLSVQAPVGLVGYSQGGHASAVAAELQPSYAPALKVKGVASGAGPSSVDGLYAAHNGGLFGGAIPYLMVGLNAAYPELNLDGILTAYGKSVMAEARNNKCLLAMAASYPGLSDAVMVDGPGILDRPDWKARFQQQRTGTATPAAPALIYAGLLDEIVPYENTKKTFTAWCAGGAKVSFRTIGITEHATGMLLGYPIALDWMADRFAGNPAPSNCP</sequence>
<dbReference type="GO" id="GO:0004806">
    <property type="term" value="F:triacylglycerol lipase activity"/>
    <property type="evidence" value="ECO:0007669"/>
    <property type="project" value="InterPro"/>
</dbReference>
<proteinExistence type="predicted"/>
<dbReference type="PIRSF" id="PIRSF029171">
    <property type="entry name" value="Esterase_LipA"/>
    <property type="match status" value="1"/>
</dbReference>
<evidence type="ECO:0008006" key="3">
    <source>
        <dbReference type="Google" id="ProtNLM"/>
    </source>
</evidence>
<dbReference type="Pfam" id="PF03583">
    <property type="entry name" value="LIP"/>
    <property type="match status" value="1"/>
</dbReference>
<dbReference type="EMBL" id="QXMN01000015">
    <property type="protein sequence ID" value="RIX79605.1"/>
    <property type="molecule type" value="Genomic_DNA"/>
</dbReference>